<keyword evidence="1" id="KW-0805">Transcription regulation</keyword>
<dbReference type="Pfam" id="PF12833">
    <property type="entry name" value="HTH_18"/>
    <property type="match status" value="1"/>
</dbReference>
<name>A0ABS9KUK5_9BACT</name>
<dbReference type="Pfam" id="PF20240">
    <property type="entry name" value="DUF6597"/>
    <property type="match status" value="1"/>
</dbReference>
<dbReference type="RefSeq" id="WP_237874515.1">
    <property type="nucleotide sequence ID" value="NZ_JAKLTR010000011.1"/>
</dbReference>
<dbReference type="Gene3D" id="1.10.10.60">
    <property type="entry name" value="Homeodomain-like"/>
    <property type="match status" value="1"/>
</dbReference>
<evidence type="ECO:0000313" key="5">
    <source>
        <dbReference type="EMBL" id="MCG2615977.1"/>
    </source>
</evidence>
<evidence type="ECO:0000256" key="3">
    <source>
        <dbReference type="ARBA" id="ARBA00023163"/>
    </source>
</evidence>
<proteinExistence type="predicted"/>
<keyword evidence="6" id="KW-1185">Reference proteome</keyword>
<organism evidence="5 6">
    <name type="scientific">Terrimonas ginsenosidimutans</name>
    <dbReference type="NCBI Taxonomy" id="2908004"/>
    <lineage>
        <taxon>Bacteria</taxon>
        <taxon>Pseudomonadati</taxon>
        <taxon>Bacteroidota</taxon>
        <taxon>Chitinophagia</taxon>
        <taxon>Chitinophagales</taxon>
        <taxon>Chitinophagaceae</taxon>
        <taxon>Terrimonas</taxon>
    </lineage>
</organism>
<accession>A0ABS9KUK5</accession>
<dbReference type="InterPro" id="IPR018060">
    <property type="entry name" value="HTH_AraC"/>
</dbReference>
<dbReference type="InterPro" id="IPR050204">
    <property type="entry name" value="AraC_XylS_family_regulators"/>
</dbReference>
<dbReference type="InterPro" id="IPR046532">
    <property type="entry name" value="DUF6597"/>
</dbReference>
<keyword evidence="3" id="KW-0804">Transcription</keyword>
<evidence type="ECO:0000256" key="2">
    <source>
        <dbReference type="ARBA" id="ARBA00023125"/>
    </source>
</evidence>
<protein>
    <submittedName>
        <fullName evidence="5">Helix-turn-helix domain-containing protein</fullName>
    </submittedName>
</protein>
<gene>
    <name evidence="5" type="ORF">LZZ85_16895</name>
</gene>
<keyword evidence="2" id="KW-0238">DNA-binding</keyword>
<sequence length="278" mass="32446">MLLNHINPSPILAEYIRLYRIIDFFFEDHLSIPPKLYSPRPEHCLQFYPRDTESVMYPESNITVSNKRATLVGQHTILQHRCVGKNFLSFQVVFQPTALFRLTGIPLNELTNVYMDAADIFGNGIHEVNERLFEAASYKEMVSIVETFLIRLSLKKNGHKALEAIDHSINKMIAEEEHFGIDPFLKNSYLSHRQFDRLFKQRVGISPKQFLQVIRFDKAYRLKNKFPETDWLTVAVQCGYHDYQHLVKDYKTFTGHTPTRFFALDNNAPERLFGDAET</sequence>
<dbReference type="PROSITE" id="PS01124">
    <property type="entry name" value="HTH_ARAC_FAMILY_2"/>
    <property type="match status" value="1"/>
</dbReference>
<comment type="caution">
    <text evidence="5">The sequence shown here is derived from an EMBL/GenBank/DDBJ whole genome shotgun (WGS) entry which is preliminary data.</text>
</comment>
<dbReference type="EMBL" id="JAKLTR010000011">
    <property type="protein sequence ID" value="MCG2615977.1"/>
    <property type="molecule type" value="Genomic_DNA"/>
</dbReference>
<dbReference type="PANTHER" id="PTHR46796:SF13">
    <property type="entry name" value="HTH-TYPE TRANSCRIPTIONAL ACTIVATOR RHAS"/>
    <property type="match status" value="1"/>
</dbReference>
<dbReference type="SMART" id="SM00342">
    <property type="entry name" value="HTH_ARAC"/>
    <property type="match status" value="1"/>
</dbReference>
<dbReference type="Proteomes" id="UP001165367">
    <property type="component" value="Unassembled WGS sequence"/>
</dbReference>
<evidence type="ECO:0000256" key="1">
    <source>
        <dbReference type="ARBA" id="ARBA00023015"/>
    </source>
</evidence>
<reference evidence="5" key="1">
    <citation type="submission" date="2022-01" db="EMBL/GenBank/DDBJ databases">
        <authorList>
            <person name="Jo J.-H."/>
            <person name="Im W.-T."/>
        </authorList>
    </citation>
    <scope>NUCLEOTIDE SEQUENCE</scope>
    <source>
        <strain evidence="5">NA20</strain>
    </source>
</reference>
<evidence type="ECO:0000313" key="6">
    <source>
        <dbReference type="Proteomes" id="UP001165367"/>
    </source>
</evidence>
<feature type="domain" description="HTH araC/xylS-type" evidence="4">
    <location>
        <begin position="163"/>
        <end position="264"/>
    </location>
</feature>
<evidence type="ECO:0000259" key="4">
    <source>
        <dbReference type="PROSITE" id="PS01124"/>
    </source>
</evidence>
<dbReference type="PANTHER" id="PTHR46796">
    <property type="entry name" value="HTH-TYPE TRANSCRIPTIONAL ACTIVATOR RHAS-RELATED"/>
    <property type="match status" value="1"/>
</dbReference>